<reference evidence="1 2" key="1">
    <citation type="submission" date="2019-05" db="EMBL/GenBank/DDBJ databases">
        <authorList>
            <consortium name="Pathogen Informatics"/>
        </authorList>
    </citation>
    <scope>NUCLEOTIDE SEQUENCE [LARGE SCALE GENOMIC DNA]</scope>
    <source>
        <strain evidence="1 2">NCTC13032</strain>
    </source>
</reference>
<organism evidence="1 2">
    <name type="scientific">Leclercia adecarboxylata</name>
    <dbReference type="NCBI Taxonomy" id="83655"/>
    <lineage>
        <taxon>Bacteria</taxon>
        <taxon>Pseudomonadati</taxon>
        <taxon>Pseudomonadota</taxon>
        <taxon>Gammaproteobacteria</taxon>
        <taxon>Enterobacterales</taxon>
        <taxon>Enterobacteriaceae</taxon>
        <taxon>Leclercia</taxon>
    </lineage>
</organism>
<dbReference type="AlphaFoldDB" id="A0A4U9II38"/>
<dbReference type="Proteomes" id="UP000310719">
    <property type="component" value="Chromosome"/>
</dbReference>
<sequence>MIVIWSLALLGILFKLTIAHRFKVLSLVTYLTMGLAVADCHL</sequence>
<name>A0A4U9II38_9ENTR</name>
<dbReference type="EMBL" id="LR590464">
    <property type="protein sequence ID" value="VTP77658.1"/>
    <property type="molecule type" value="Genomic_DNA"/>
</dbReference>
<evidence type="ECO:0000313" key="1">
    <source>
        <dbReference type="EMBL" id="VTP77658.1"/>
    </source>
</evidence>
<accession>A0A4U9II38</accession>
<protein>
    <submittedName>
        <fullName evidence="1">Hemolysin</fullName>
    </submittedName>
</protein>
<evidence type="ECO:0000313" key="2">
    <source>
        <dbReference type="Proteomes" id="UP000310719"/>
    </source>
</evidence>
<proteinExistence type="predicted"/>
<gene>
    <name evidence="1" type="primary">yqfA_1</name>
    <name evidence="1" type="ORF">NCTC13032_06020</name>
</gene>